<comment type="similarity">
    <text evidence="1">Belongs to the enoyl-CoA hydratase/isomerase family.</text>
</comment>
<dbReference type="SUPFAM" id="SSF52096">
    <property type="entry name" value="ClpP/crotonase"/>
    <property type="match status" value="1"/>
</dbReference>
<protein>
    <submittedName>
        <fullName evidence="2">Enoyl-CoA hydratase/isomerase family protein</fullName>
    </submittedName>
</protein>
<reference evidence="2 3" key="1">
    <citation type="submission" date="2020-07" db="EMBL/GenBank/DDBJ databases">
        <title>Novel species isolated from subtropical streams in China.</title>
        <authorList>
            <person name="Lu H."/>
        </authorList>
    </citation>
    <scope>NUCLEOTIDE SEQUENCE [LARGE SCALE GENOMIC DNA]</scope>
    <source>
        <strain evidence="2 3">LX47W</strain>
    </source>
</reference>
<keyword evidence="2" id="KW-0413">Isomerase</keyword>
<dbReference type="Proteomes" id="UP000573499">
    <property type="component" value="Unassembled WGS sequence"/>
</dbReference>
<gene>
    <name evidence="2" type="ORF">H3H39_06335</name>
</gene>
<proteinExistence type="inferred from homology"/>
<dbReference type="CDD" id="cd06558">
    <property type="entry name" value="crotonase-like"/>
    <property type="match status" value="1"/>
</dbReference>
<dbReference type="Gene3D" id="3.90.226.10">
    <property type="entry name" value="2-enoyl-CoA Hydratase, Chain A, domain 1"/>
    <property type="match status" value="1"/>
</dbReference>
<sequence length="267" mass="28339">MTTDYVLSEVSDGIATLTLNQPARLNALTFPLVEALRAALAEVTARPEVRAVILTGAGKAFSSGADLGGMEPDAPDGKSTGERVADWMERATNRLILEMCESPVPIVCALNGAAVGGSVGMVLAADIVVAARSSYLYLSFMPALGLVPDMGASWLLPRRIGGARAMGLTLLGERIGAEQAEQWGLVWRCVEDAALPDVARLIASRLAALPAHAALEARRVFAAADSNSLEQQLAYERDRQREMIDLPAFAEGVRAFAARRPPVFPGR</sequence>
<dbReference type="AlphaFoldDB" id="A0A7W2IJV6"/>
<dbReference type="InterPro" id="IPR014748">
    <property type="entry name" value="Enoyl-CoA_hydra_C"/>
</dbReference>
<dbReference type="Pfam" id="PF00378">
    <property type="entry name" value="ECH_1"/>
    <property type="match status" value="1"/>
</dbReference>
<dbReference type="InterPro" id="IPR001753">
    <property type="entry name" value="Enoyl-CoA_hydra/iso"/>
</dbReference>
<dbReference type="RefSeq" id="WP_182152488.1">
    <property type="nucleotide sequence ID" value="NZ_JACEZU010000002.1"/>
</dbReference>
<dbReference type="PANTHER" id="PTHR43459">
    <property type="entry name" value="ENOYL-COA HYDRATASE"/>
    <property type="match status" value="1"/>
</dbReference>
<dbReference type="InterPro" id="IPR029045">
    <property type="entry name" value="ClpP/crotonase-like_dom_sf"/>
</dbReference>
<name>A0A7W2IJV6_9BURK</name>
<accession>A0A7W2IJV6</accession>
<dbReference type="EMBL" id="JACEZU010000002">
    <property type="protein sequence ID" value="MBA5686671.1"/>
    <property type="molecule type" value="Genomic_DNA"/>
</dbReference>
<dbReference type="Gene3D" id="1.10.12.10">
    <property type="entry name" value="Lyase 2-enoyl-coa Hydratase, Chain A, domain 2"/>
    <property type="match status" value="1"/>
</dbReference>
<evidence type="ECO:0000313" key="2">
    <source>
        <dbReference type="EMBL" id="MBA5686671.1"/>
    </source>
</evidence>
<evidence type="ECO:0000256" key="1">
    <source>
        <dbReference type="ARBA" id="ARBA00005254"/>
    </source>
</evidence>
<dbReference type="GO" id="GO:0016853">
    <property type="term" value="F:isomerase activity"/>
    <property type="evidence" value="ECO:0007669"/>
    <property type="project" value="UniProtKB-KW"/>
</dbReference>
<comment type="caution">
    <text evidence="2">The sequence shown here is derived from an EMBL/GenBank/DDBJ whole genome shotgun (WGS) entry which is preliminary data.</text>
</comment>
<evidence type="ECO:0000313" key="3">
    <source>
        <dbReference type="Proteomes" id="UP000573499"/>
    </source>
</evidence>
<keyword evidence="3" id="KW-1185">Reference proteome</keyword>
<organism evidence="2 3">
    <name type="scientific">Rugamonas apoptosis</name>
    <dbReference type="NCBI Taxonomy" id="2758570"/>
    <lineage>
        <taxon>Bacteria</taxon>
        <taxon>Pseudomonadati</taxon>
        <taxon>Pseudomonadota</taxon>
        <taxon>Betaproteobacteria</taxon>
        <taxon>Burkholderiales</taxon>
        <taxon>Oxalobacteraceae</taxon>
        <taxon>Telluria group</taxon>
        <taxon>Rugamonas</taxon>
    </lineage>
</organism>
<dbReference type="PANTHER" id="PTHR43459:SF1">
    <property type="entry name" value="EG:BACN32G11.4 PROTEIN"/>
    <property type="match status" value="1"/>
</dbReference>